<keyword evidence="1" id="KW-0614">Plasmid</keyword>
<gene>
    <name evidence="1" type="ORF">C6Y53_20510</name>
</gene>
<dbReference type="InterPro" id="IPR046293">
    <property type="entry name" value="DUF6330"/>
</dbReference>
<dbReference type="KEGG" id="thas:C6Y53_20510"/>
<dbReference type="EMBL" id="CP043621">
    <property type="protein sequence ID" value="QEP30589.1"/>
    <property type="molecule type" value="Genomic_DNA"/>
</dbReference>
<dbReference type="RefSeq" id="WP_149615759.1">
    <property type="nucleotide sequence ID" value="NZ_CP043621.1"/>
</dbReference>
<name>A0A5C2H9W9_9RHOB</name>
<dbReference type="Pfam" id="PF19855">
    <property type="entry name" value="DUF6330"/>
    <property type="match status" value="1"/>
</dbReference>
<sequence length="70" mass="8356">MQRYEPKTLKVVCFPDGARYVIRFRNGAWWWSRSEGAYPLSALVETIEERGGWIERIPNPNHRPRRLLDL</sequence>
<proteinExistence type="predicted"/>
<organism evidence="1 2">
    <name type="scientific">Pukyongiella litopenaei</name>
    <dbReference type="NCBI Taxonomy" id="2605946"/>
    <lineage>
        <taxon>Bacteria</taxon>
        <taxon>Pseudomonadati</taxon>
        <taxon>Pseudomonadota</taxon>
        <taxon>Alphaproteobacteria</taxon>
        <taxon>Rhodobacterales</taxon>
        <taxon>Paracoccaceae</taxon>
        <taxon>Pukyongiella</taxon>
    </lineage>
</organism>
<dbReference type="AlphaFoldDB" id="A0A5C2H9W9"/>
<keyword evidence="2" id="KW-1185">Reference proteome</keyword>
<accession>A0A5C2H9W9</accession>
<evidence type="ECO:0000313" key="1">
    <source>
        <dbReference type="EMBL" id="QEP30589.1"/>
    </source>
</evidence>
<dbReference type="Proteomes" id="UP000237655">
    <property type="component" value="Plasmid p3"/>
</dbReference>
<geneLocation type="plasmid" evidence="1 2">
    <name>p3</name>
</geneLocation>
<protein>
    <submittedName>
        <fullName evidence="1">Uncharacterized protein</fullName>
    </submittedName>
</protein>
<evidence type="ECO:0000313" key="2">
    <source>
        <dbReference type="Proteomes" id="UP000237655"/>
    </source>
</evidence>
<reference evidence="1 2" key="1">
    <citation type="submission" date="2019-09" db="EMBL/GenBank/DDBJ databases">
        <title>Novel bacterium SH-1.</title>
        <authorList>
            <person name="Kim Y.-S."/>
            <person name="Kim K.-H."/>
        </authorList>
    </citation>
    <scope>NUCLEOTIDE SEQUENCE [LARGE SCALE GENOMIC DNA]</scope>
    <source>
        <strain evidence="1 2">SH-1</strain>
        <plasmid evidence="1 2">p3</plasmid>
    </source>
</reference>